<dbReference type="EMBL" id="SNRY01001482">
    <property type="protein sequence ID" value="KAA6330590.1"/>
    <property type="molecule type" value="Genomic_DNA"/>
</dbReference>
<protein>
    <submittedName>
        <fullName evidence="2">Uncharacterized protein</fullName>
    </submittedName>
</protein>
<accession>A0A5J4RBX5</accession>
<keyword evidence="1" id="KW-1133">Transmembrane helix</keyword>
<evidence type="ECO:0000313" key="2">
    <source>
        <dbReference type="EMBL" id="KAA6330590.1"/>
    </source>
</evidence>
<feature type="transmembrane region" description="Helical" evidence="1">
    <location>
        <begin position="31"/>
        <end position="54"/>
    </location>
</feature>
<evidence type="ECO:0000256" key="1">
    <source>
        <dbReference type="SAM" id="Phobius"/>
    </source>
</evidence>
<keyword evidence="1" id="KW-0472">Membrane</keyword>
<comment type="caution">
    <text evidence="2">The sequence shown here is derived from an EMBL/GenBank/DDBJ whole genome shotgun (WGS) entry which is preliminary data.</text>
</comment>
<dbReference type="AlphaFoldDB" id="A0A5J4RBX5"/>
<name>A0A5J4RBX5_9ZZZZ</name>
<organism evidence="2">
    <name type="scientific">termite gut metagenome</name>
    <dbReference type="NCBI Taxonomy" id="433724"/>
    <lineage>
        <taxon>unclassified sequences</taxon>
        <taxon>metagenomes</taxon>
        <taxon>organismal metagenomes</taxon>
    </lineage>
</organism>
<sequence length="135" mass="16123">MKFTKIGFALLFSFLFLSAFSLRLRKEKDELVYAFGIAASFTNTIVYHTEIQLLDSVKLNKRKFLPNRDTYSYQLKNHLEYERNIPNQVCMIYFSNNKKKLERETTKLLNKYKKNKGITIQRIDVAEFRFTYPGR</sequence>
<keyword evidence="1" id="KW-0812">Transmembrane</keyword>
<proteinExistence type="predicted"/>
<gene>
    <name evidence="2" type="ORF">EZS27_020723</name>
</gene>
<reference evidence="2" key="1">
    <citation type="submission" date="2019-03" db="EMBL/GenBank/DDBJ databases">
        <title>Single cell metagenomics reveals metabolic interactions within the superorganism composed of flagellate Streblomastix strix and complex community of Bacteroidetes bacteria on its surface.</title>
        <authorList>
            <person name="Treitli S.C."/>
            <person name="Kolisko M."/>
            <person name="Husnik F."/>
            <person name="Keeling P."/>
            <person name="Hampl V."/>
        </authorList>
    </citation>
    <scope>NUCLEOTIDE SEQUENCE</scope>
    <source>
        <strain evidence="2">STM</strain>
    </source>
</reference>